<dbReference type="AlphaFoldDB" id="A0A9P4LDF5"/>
<dbReference type="RefSeq" id="XP_040792617.1">
    <property type="nucleotide sequence ID" value="XM_040931482.1"/>
</dbReference>
<protein>
    <submittedName>
        <fullName evidence="2">Uncharacterized protein</fullName>
    </submittedName>
</protein>
<evidence type="ECO:0000313" key="2">
    <source>
        <dbReference type="EMBL" id="KAF1850054.1"/>
    </source>
</evidence>
<evidence type="ECO:0000313" key="3">
    <source>
        <dbReference type="Proteomes" id="UP000800039"/>
    </source>
</evidence>
<keyword evidence="3" id="KW-1185">Reference proteome</keyword>
<accession>A0A9P4LDF5</accession>
<feature type="compositionally biased region" description="Polar residues" evidence="1">
    <location>
        <begin position="1"/>
        <end position="10"/>
    </location>
</feature>
<dbReference type="Proteomes" id="UP000800039">
    <property type="component" value="Unassembled WGS sequence"/>
</dbReference>
<reference evidence="2" key="1">
    <citation type="submission" date="2020-01" db="EMBL/GenBank/DDBJ databases">
        <authorList>
            <consortium name="DOE Joint Genome Institute"/>
            <person name="Haridas S."/>
            <person name="Albert R."/>
            <person name="Binder M."/>
            <person name="Bloem J."/>
            <person name="Labutti K."/>
            <person name="Salamov A."/>
            <person name="Andreopoulos B."/>
            <person name="Baker S.E."/>
            <person name="Barry K."/>
            <person name="Bills G."/>
            <person name="Bluhm B.H."/>
            <person name="Cannon C."/>
            <person name="Castanera R."/>
            <person name="Culley D.E."/>
            <person name="Daum C."/>
            <person name="Ezra D."/>
            <person name="Gonzalez J.B."/>
            <person name="Henrissat B."/>
            <person name="Kuo A."/>
            <person name="Liang C."/>
            <person name="Lipzen A."/>
            <person name="Lutzoni F."/>
            <person name="Magnuson J."/>
            <person name="Mondo S."/>
            <person name="Nolan M."/>
            <person name="Ohm R."/>
            <person name="Pangilinan J."/>
            <person name="Park H.-J."/>
            <person name="Ramirez L."/>
            <person name="Alfaro M."/>
            <person name="Sun H."/>
            <person name="Tritt A."/>
            <person name="Yoshinaga Y."/>
            <person name="Zwiers L.-H."/>
            <person name="Turgeon B.G."/>
            <person name="Goodwin S.B."/>
            <person name="Spatafora J.W."/>
            <person name="Crous P.W."/>
            <person name="Grigoriev I.V."/>
        </authorList>
    </citation>
    <scope>NUCLEOTIDE SEQUENCE</scope>
    <source>
        <strain evidence="2">CBS 394.84</strain>
    </source>
</reference>
<dbReference type="OrthoDB" id="10662753at2759"/>
<name>A0A9P4LDF5_9PLEO</name>
<evidence type="ECO:0000256" key="1">
    <source>
        <dbReference type="SAM" id="MobiDB-lite"/>
    </source>
</evidence>
<comment type="caution">
    <text evidence="2">The sequence shown here is derived from an EMBL/GenBank/DDBJ whole genome shotgun (WGS) entry which is preliminary data.</text>
</comment>
<gene>
    <name evidence="2" type="ORF">K460DRAFT_350161</name>
</gene>
<feature type="compositionally biased region" description="Basic and acidic residues" evidence="1">
    <location>
        <begin position="63"/>
        <end position="73"/>
    </location>
</feature>
<organism evidence="2 3">
    <name type="scientific">Cucurbitaria berberidis CBS 394.84</name>
    <dbReference type="NCBI Taxonomy" id="1168544"/>
    <lineage>
        <taxon>Eukaryota</taxon>
        <taxon>Fungi</taxon>
        <taxon>Dikarya</taxon>
        <taxon>Ascomycota</taxon>
        <taxon>Pezizomycotina</taxon>
        <taxon>Dothideomycetes</taxon>
        <taxon>Pleosporomycetidae</taxon>
        <taxon>Pleosporales</taxon>
        <taxon>Pleosporineae</taxon>
        <taxon>Cucurbitariaceae</taxon>
        <taxon>Cucurbitaria</taxon>
    </lineage>
</organism>
<proteinExistence type="predicted"/>
<feature type="region of interest" description="Disordered" evidence="1">
    <location>
        <begin position="1"/>
        <end position="20"/>
    </location>
</feature>
<sequence length="534" mass="60796">MSSATQQNGLRSPVRSSVAGYTTVVQPAFESLPRKLSMTQHFQQQQREVRPSNEVTAPKRKIHTEPEHCKDAVSKSMKRKRGEESGSDGKSSQKKSRHDTESNTKNVSLDNDPNRKSAHSSPRNEDSTRENADWSPKWWYPDAIQEADFFHEAGFALVGDNTPSGYPCLVLTANLYHTIWNALCGIRELECVRSQWEPEFDKISRQIEATNDANCALLTELQDTEQLLEGLYDPEARNNLVVSFRIAEEKYDGTRRERARLLEQQKPIARELENVTKKTKDIQHLICQRLDSIFWDAGVLPDIEAINEAPSVPVFELDPSPNKELASASSEVGSDLTQCKPFSPIDVLWRKLRELGSEVHRTEVEFNSFRDGFDAELHQYIAQELKKSRDKKPTVADLEQEFGPIWLTRHLELTRKKAAADEAYYEADGMFMDAKRAAKLASSQDEPERYGMADEETAMNFGMIISLRKIRRIETWLHDNDVVPDTAVNHSGDVLEEDAVDDKHSVASGESKVTLAEGWLRRRIDDYDRYVGRV</sequence>
<dbReference type="EMBL" id="ML976614">
    <property type="protein sequence ID" value="KAF1850054.1"/>
    <property type="molecule type" value="Genomic_DNA"/>
</dbReference>
<feature type="region of interest" description="Disordered" evidence="1">
    <location>
        <begin position="35"/>
        <end position="134"/>
    </location>
</feature>
<feature type="compositionally biased region" description="Polar residues" evidence="1">
    <location>
        <begin position="37"/>
        <end position="46"/>
    </location>
</feature>
<dbReference type="GeneID" id="63848734"/>
<feature type="compositionally biased region" description="Basic and acidic residues" evidence="1">
    <location>
        <begin position="122"/>
        <end position="132"/>
    </location>
</feature>